<dbReference type="InterPro" id="IPR012296">
    <property type="entry name" value="Nuclease_put_TT1808"/>
</dbReference>
<evidence type="ECO:0000313" key="2">
    <source>
        <dbReference type="EMBL" id="AFZ06778.1"/>
    </source>
</evidence>
<evidence type="ECO:0000313" key="3">
    <source>
        <dbReference type="Proteomes" id="UP000010478"/>
    </source>
</evidence>
<dbReference type="PANTHER" id="PTHR47152:SF4">
    <property type="entry name" value="SLR0445 PROTEIN"/>
    <property type="match status" value="1"/>
</dbReference>
<keyword evidence="3" id="KW-1185">Reference proteome</keyword>
<dbReference type="CDD" id="cd06260">
    <property type="entry name" value="DUF820-like"/>
    <property type="match status" value="1"/>
</dbReference>
<dbReference type="InterPro" id="IPR011335">
    <property type="entry name" value="Restrct_endonuc-II-like"/>
</dbReference>
<organism evidence="2 3">
    <name type="scientific">Phormidium nigroviride PCC 7112</name>
    <dbReference type="NCBI Taxonomy" id="179408"/>
    <lineage>
        <taxon>Bacteria</taxon>
        <taxon>Bacillati</taxon>
        <taxon>Cyanobacteriota</taxon>
        <taxon>Cyanophyceae</taxon>
        <taxon>Oscillatoriophycideae</taxon>
        <taxon>Oscillatoriales</taxon>
        <taxon>Oscillatoriaceae</taxon>
        <taxon>Phormidium</taxon>
    </lineage>
</organism>
<dbReference type="InterPro" id="IPR008538">
    <property type="entry name" value="Uma2"/>
</dbReference>
<sequence length="201" mass="23160">MTIATHPKLTALPEQRLILPLSMTWEQFKALDSLLEYTRSVRLSYLDGYVEIMTLSPEHETIKCLLALLLGQFFLEKDISFRPTGSATLQGEAKGSSKEPDLSYYFGEDRRQREIPDLAIEVVFTSGTINKLEYYRRFNVAEVWFWEDGVFSIYQLNSEGYDRVSRSLLLPDLDLELLGRCLQMSEEKEALKVFRDAVRAG</sequence>
<protein>
    <recommendedName>
        <fullName evidence="1">Putative restriction endonuclease domain-containing protein</fullName>
    </recommendedName>
</protein>
<evidence type="ECO:0000259" key="1">
    <source>
        <dbReference type="Pfam" id="PF05685"/>
    </source>
</evidence>
<dbReference type="PANTHER" id="PTHR47152">
    <property type="entry name" value="SLR2084 PROTEIN-RELATED"/>
    <property type="match status" value="1"/>
</dbReference>
<proteinExistence type="predicted"/>
<dbReference type="RefSeq" id="WP_015176076.1">
    <property type="nucleotide sequence ID" value="NC_019729.1"/>
</dbReference>
<dbReference type="KEGG" id="oni:Osc7112_2328"/>
<dbReference type="AlphaFoldDB" id="K9VF94"/>
<dbReference type="OrthoDB" id="510891at2"/>
<reference evidence="2 3" key="1">
    <citation type="submission" date="2012-05" db="EMBL/GenBank/DDBJ databases">
        <title>Finished chromosome of genome of Oscillatoria sp. PCC 7112.</title>
        <authorList>
            <consortium name="US DOE Joint Genome Institute"/>
            <person name="Gugger M."/>
            <person name="Coursin T."/>
            <person name="Rippka R."/>
            <person name="Tandeau De Marsac N."/>
            <person name="Huntemann M."/>
            <person name="Wei C.-L."/>
            <person name="Han J."/>
            <person name="Detter J.C."/>
            <person name="Han C."/>
            <person name="Tapia R."/>
            <person name="Davenport K."/>
            <person name="Daligault H."/>
            <person name="Erkkila T."/>
            <person name="Gu W."/>
            <person name="Munk A.C.C."/>
            <person name="Teshima H."/>
            <person name="Xu Y."/>
            <person name="Chain P."/>
            <person name="Chen A."/>
            <person name="Krypides N."/>
            <person name="Mavromatis K."/>
            <person name="Markowitz V."/>
            <person name="Szeto E."/>
            <person name="Ivanova N."/>
            <person name="Mikhailova N."/>
            <person name="Ovchinnikova G."/>
            <person name="Pagani I."/>
            <person name="Pati A."/>
            <person name="Goodwin L."/>
            <person name="Peters L."/>
            <person name="Pitluck S."/>
            <person name="Woyke T."/>
            <person name="Kerfeld C."/>
        </authorList>
    </citation>
    <scope>NUCLEOTIDE SEQUENCE [LARGE SCALE GENOMIC DNA]</scope>
    <source>
        <strain evidence="2 3">PCC 7112</strain>
    </source>
</reference>
<dbReference type="STRING" id="179408.Osc7112_2328"/>
<dbReference type="EMBL" id="CP003614">
    <property type="protein sequence ID" value="AFZ06778.1"/>
    <property type="molecule type" value="Genomic_DNA"/>
</dbReference>
<accession>K9VF94</accession>
<dbReference type="Proteomes" id="UP000010478">
    <property type="component" value="Chromosome"/>
</dbReference>
<dbReference type="PATRIC" id="fig|179408.3.peg.2844"/>
<dbReference type="SUPFAM" id="SSF52980">
    <property type="entry name" value="Restriction endonuclease-like"/>
    <property type="match status" value="1"/>
</dbReference>
<name>K9VF94_9CYAN</name>
<dbReference type="HOGENOM" id="CLU_098557_1_0_3"/>
<dbReference type="eggNOG" id="COG4636">
    <property type="taxonomic scope" value="Bacteria"/>
</dbReference>
<dbReference type="Pfam" id="PF05685">
    <property type="entry name" value="Uma2"/>
    <property type="match status" value="1"/>
</dbReference>
<feature type="domain" description="Putative restriction endonuclease" evidence="1">
    <location>
        <begin position="25"/>
        <end position="167"/>
    </location>
</feature>
<gene>
    <name evidence="2" type="ORF">Osc7112_2328</name>
</gene>
<dbReference type="Gene3D" id="3.90.1570.10">
    <property type="entry name" value="tt1808, chain A"/>
    <property type="match status" value="1"/>
</dbReference>